<evidence type="ECO:0000256" key="1">
    <source>
        <dbReference type="ARBA" id="ARBA00001933"/>
    </source>
</evidence>
<dbReference type="PANTHER" id="PTHR21152">
    <property type="entry name" value="AMINOTRANSFERASE CLASS V"/>
    <property type="match status" value="1"/>
</dbReference>
<evidence type="ECO:0000256" key="2">
    <source>
        <dbReference type="ARBA" id="ARBA00009236"/>
    </source>
</evidence>
<dbReference type="SUPFAM" id="SSF53383">
    <property type="entry name" value="PLP-dependent transferases"/>
    <property type="match status" value="1"/>
</dbReference>
<gene>
    <name evidence="8" type="ORF">M427DRAFT_33798</name>
</gene>
<name>A0A139AA81_GONPJ</name>
<dbReference type="FunFam" id="3.40.640.10:FF:000054">
    <property type="entry name" value="Serine--glyoxylate aminotransferase"/>
    <property type="match status" value="1"/>
</dbReference>
<protein>
    <recommendedName>
        <fullName evidence="3">alanine--glyoxylate transaminase</fullName>
        <ecNumber evidence="3">2.6.1.44</ecNumber>
    </recommendedName>
</protein>
<dbReference type="InterPro" id="IPR015422">
    <property type="entry name" value="PyrdxlP-dep_Trfase_small"/>
</dbReference>
<dbReference type="PANTHER" id="PTHR21152:SF40">
    <property type="entry name" value="ALANINE--GLYOXYLATE AMINOTRANSFERASE"/>
    <property type="match status" value="1"/>
</dbReference>
<dbReference type="PIRSF" id="PIRSF000524">
    <property type="entry name" value="SPT"/>
    <property type="match status" value="1"/>
</dbReference>
<evidence type="ECO:0000313" key="8">
    <source>
        <dbReference type="EMBL" id="KXS13608.1"/>
    </source>
</evidence>
<dbReference type="GO" id="GO:0004760">
    <property type="term" value="F:L-serine-pyruvate transaminase activity"/>
    <property type="evidence" value="ECO:0007669"/>
    <property type="project" value="TreeGrafter"/>
</dbReference>
<keyword evidence="9" id="KW-1185">Reference proteome</keyword>
<evidence type="ECO:0000259" key="7">
    <source>
        <dbReference type="Pfam" id="PF00266"/>
    </source>
</evidence>
<dbReference type="OrthoDB" id="2129372at2759"/>
<dbReference type="InterPro" id="IPR000192">
    <property type="entry name" value="Aminotrans_V_dom"/>
</dbReference>
<evidence type="ECO:0000256" key="6">
    <source>
        <dbReference type="PIRSR" id="PIRSR000524-50"/>
    </source>
</evidence>
<dbReference type="GO" id="GO:0019265">
    <property type="term" value="P:glycine biosynthetic process, by transamination of glyoxylate"/>
    <property type="evidence" value="ECO:0007669"/>
    <property type="project" value="TreeGrafter"/>
</dbReference>
<dbReference type="Gene3D" id="3.40.640.10">
    <property type="entry name" value="Type I PLP-dependent aspartate aminotransferase-like (Major domain)"/>
    <property type="match status" value="1"/>
</dbReference>
<dbReference type="GO" id="GO:0008453">
    <property type="term" value="F:alanine-glyoxylate transaminase activity"/>
    <property type="evidence" value="ECO:0007669"/>
    <property type="project" value="UniProtKB-EC"/>
</dbReference>
<evidence type="ECO:0000313" key="9">
    <source>
        <dbReference type="Proteomes" id="UP000070544"/>
    </source>
</evidence>
<feature type="modified residue" description="N6-(pyridoxal phosphate)lysine" evidence="6">
    <location>
        <position position="205"/>
    </location>
</feature>
<feature type="binding site" evidence="5">
    <location>
        <position position="362"/>
    </location>
    <ligand>
        <name>substrate</name>
    </ligand>
</feature>
<keyword evidence="4 6" id="KW-0663">Pyridoxal phosphate</keyword>
<dbReference type="EMBL" id="KQ965776">
    <property type="protein sequence ID" value="KXS13608.1"/>
    <property type="molecule type" value="Genomic_DNA"/>
</dbReference>
<dbReference type="InterPro" id="IPR015424">
    <property type="entry name" value="PyrdxlP-dep_Trfase"/>
</dbReference>
<organism evidence="8 9">
    <name type="scientific">Gonapodya prolifera (strain JEL478)</name>
    <name type="common">Monoblepharis prolifera</name>
    <dbReference type="NCBI Taxonomy" id="1344416"/>
    <lineage>
        <taxon>Eukaryota</taxon>
        <taxon>Fungi</taxon>
        <taxon>Fungi incertae sedis</taxon>
        <taxon>Chytridiomycota</taxon>
        <taxon>Chytridiomycota incertae sedis</taxon>
        <taxon>Monoblepharidomycetes</taxon>
        <taxon>Monoblepharidales</taxon>
        <taxon>Gonapodyaceae</taxon>
        <taxon>Gonapodya</taxon>
    </lineage>
</organism>
<evidence type="ECO:0000256" key="4">
    <source>
        <dbReference type="ARBA" id="ARBA00022898"/>
    </source>
</evidence>
<evidence type="ECO:0000256" key="5">
    <source>
        <dbReference type="PIRSR" id="PIRSR000524-1"/>
    </source>
</evidence>
<proteinExistence type="inferred from homology"/>
<accession>A0A139AA81</accession>
<dbReference type="InterPro" id="IPR015421">
    <property type="entry name" value="PyrdxlP-dep_Trfase_major"/>
</dbReference>
<comment type="cofactor">
    <cofactor evidence="1 6">
        <name>pyridoxal 5'-phosphate</name>
        <dbReference type="ChEBI" id="CHEBI:597326"/>
    </cofactor>
</comment>
<comment type="similarity">
    <text evidence="2">Belongs to the class-V pyridoxal-phosphate-dependent aminotransferase family.</text>
</comment>
<dbReference type="GO" id="GO:0005777">
    <property type="term" value="C:peroxisome"/>
    <property type="evidence" value="ECO:0007669"/>
    <property type="project" value="TreeGrafter"/>
</dbReference>
<reference evidence="8 9" key="1">
    <citation type="journal article" date="2015" name="Genome Biol. Evol.">
        <title>Phylogenomic analyses indicate that early fungi evolved digesting cell walls of algal ancestors of land plants.</title>
        <authorList>
            <person name="Chang Y."/>
            <person name="Wang S."/>
            <person name="Sekimoto S."/>
            <person name="Aerts A.L."/>
            <person name="Choi C."/>
            <person name="Clum A."/>
            <person name="LaButti K.M."/>
            <person name="Lindquist E.A."/>
            <person name="Yee Ngan C."/>
            <person name="Ohm R.A."/>
            <person name="Salamov A.A."/>
            <person name="Grigoriev I.V."/>
            <person name="Spatafora J.W."/>
            <person name="Berbee M.L."/>
        </authorList>
    </citation>
    <scope>NUCLEOTIDE SEQUENCE [LARGE SCALE GENOMIC DNA]</scope>
    <source>
        <strain evidence="8 9">JEL478</strain>
    </source>
</reference>
<dbReference type="Proteomes" id="UP000070544">
    <property type="component" value="Unassembled WGS sequence"/>
</dbReference>
<evidence type="ECO:0000256" key="3">
    <source>
        <dbReference type="ARBA" id="ARBA00013049"/>
    </source>
</evidence>
<dbReference type="Pfam" id="PF00266">
    <property type="entry name" value="Aminotran_5"/>
    <property type="match status" value="1"/>
</dbReference>
<sequence length="418" mass="44964">MTSYLTKHRPGRTIFANPGPTNIPDSILQASAVPSIDFTDEDFTNNVYLPCIDGLKRVVKTTDGQIFLNAATGNGAWEAVLVNLLSQGDKILIVEGGFFSDLWGMMARNLGIKVDVLSTNVRTGVDPAELRSLLSKDTAHEIKAVCVVHNETSTGVTVPLADIRKAIDAAGHPALFLVDTISSLASIDFRMDEWGVDGVVCGGQKGLMLPTGLSFAAVSPKAWAATETSTLPKHYFNWRFQIQRIPHKSFAGTIPSHMFFALREALRLIEAEGGVDAVLARHHRLAEGVRRCVQHWGSGDKVVQKEGAPEIFCEDKTRYSDSITAILIPGEGKPAQVKQIAINLGVSLGGGIGKWTQGKIIRIGHLGDNNEASILGVLGVVETALNIAGVPHYAGGVTKALQYYAEQRIAQQTNGHTL</sequence>
<dbReference type="EC" id="2.6.1.44" evidence="3"/>
<dbReference type="Gene3D" id="3.90.1150.10">
    <property type="entry name" value="Aspartate Aminotransferase, domain 1"/>
    <property type="match status" value="1"/>
</dbReference>
<dbReference type="STRING" id="1344416.A0A139AA81"/>
<dbReference type="AlphaFoldDB" id="A0A139AA81"/>
<dbReference type="InterPro" id="IPR024169">
    <property type="entry name" value="SP_NH2Trfase/AEP_transaminase"/>
</dbReference>
<feature type="domain" description="Aminotransferase class V" evidence="7">
    <location>
        <begin position="65"/>
        <end position="289"/>
    </location>
</feature>